<feature type="domain" description="PAS" evidence="10">
    <location>
        <begin position="238"/>
        <end position="288"/>
    </location>
</feature>
<dbReference type="InterPro" id="IPR035965">
    <property type="entry name" value="PAS-like_dom_sf"/>
</dbReference>
<dbReference type="InterPro" id="IPR000014">
    <property type="entry name" value="PAS"/>
</dbReference>
<evidence type="ECO:0000313" key="13">
    <source>
        <dbReference type="Proteomes" id="UP000326331"/>
    </source>
</evidence>
<dbReference type="Pfam" id="PF00512">
    <property type="entry name" value="HisKA"/>
    <property type="match status" value="1"/>
</dbReference>
<dbReference type="Pfam" id="PF02518">
    <property type="entry name" value="HATPase_c"/>
    <property type="match status" value="1"/>
</dbReference>
<keyword evidence="3" id="KW-0597">Phosphoprotein</keyword>
<dbReference type="CDD" id="cd00082">
    <property type="entry name" value="HisKA"/>
    <property type="match status" value="1"/>
</dbReference>
<dbReference type="PROSITE" id="PS50113">
    <property type="entry name" value="PAC"/>
    <property type="match status" value="1"/>
</dbReference>
<feature type="domain" description="PAS" evidence="10">
    <location>
        <begin position="117"/>
        <end position="187"/>
    </location>
</feature>
<dbReference type="SMART" id="SM00387">
    <property type="entry name" value="HATPase_c"/>
    <property type="match status" value="1"/>
</dbReference>
<dbReference type="InterPro" id="IPR036097">
    <property type="entry name" value="HisK_dim/P_sf"/>
</dbReference>
<dbReference type="InterPro" id="IPR000700">
    <property type="entry name" value="PAS-assoc_C"/>
</dbReference>
<dbReference type="InterPro" id="IPR003661">
    <property type="entry name" value="HisK_dim/P_dom"/>
</dbReference>
<keyword evidence="13" id="KW-1185">Reference proteome</keyword>
<comment type="catalytic activity">
    <reaction evidence="1">
        <text>ATP + protein L-histidine = ADP + protein N-phospho-L-histidine.</text>
        <dbReference type="EC" id="2.7.13.3"/>
    </reaction>
</comment>
<dbReference type="SUPFAM" id="SSF55785">
    <property type="entry name" value="PYP-like sensor domain (PAS domain)"/>
    <property type="match status" value="2"/>
</dbReference>
<dbReference type="InterPro" id="IPR013656">
    <property type="entry name" value="PAS_4"/>
</dbReference>
<reference evidence="12 13" key="2">
    <citation type="submission" date="2019-10" db="EMBL/GenBank/DDBJ databases">
        <title>Thermopilla bonchosmolovskayae gen. nov., sp. nov., a moderately thermophilic Chloroflexi bacterium from a Chukotka hot spring (Arctic, Russia), representing a novel classis Thermopillaia, which include previously uncultivated lineage OLB14.</title>
        <authorList>
            <person name="Kochetkova T.V."/>
            <person name="Zayulina K.S."/>
            <person name="Zhigarkov V.S."/>
            <person name="Minaev N.V."/>
            <person name="Novikov A."/>
            <person name="Toshchakov S.V."/>
            <person name="Elcheninov A.G."/>
            <person name="Kublanov I.V."/>
        </authorList>
    </citation>
    <scope>NUCLEOTIDE SEQUENCE [LARGE SCALE GENOMIC DNA]</scope>
    <source>
        <strain evidence="12 13">3753O</strain>
    </source>
</reference>
<dbReference type="PANTHER" id="PTHR43065">
    <property type="entry name" value="SENSOR HISTIDINE KINASE"/>
    <property type="match status" value="1"/>
</dbReference>
<dbReference type="PRINTS" id="PR00344">
    <property type="entry name" value="BCTRLSENSOR"/>
</dbReference>
<dbReference type="PROSITE" id="PS50109">
    <property type="entry name" value="HIS_KIN"/>
    <property type="match status" value="1"/>
</dbReference>
<dbReference type="SUPFAM" id="SSF55874">
    <property type="entry name" value="ATPase domain of HSP90 chaperone/DNA topoisomerase II/histidine kinase"/>
    <property type="match status" value="1"/>
</dbReference>
<dbReference type="InterPro" id="IPR003594">
    <property type="entry name" value="HATPase_dom"/>
</dbReference>
<dbReference type="SMART" id="SM00388">
    <property type="entry name" value="HisKA"/>
    <property type="match status" value="1"/>
</dbReference>
<evidence type="ECO:0000256" key="7">
    <source>
        <dbReference type="ARBA" id="ARBA00022840"/>
    </source>
</evidence>
<dbReference type="InterPro" id="IPR001610">
    <property type="entry name" value="PAC"/>
</dbReference>
<dbReference type="PROSITE" id="PS50112">
    <property type="entry name" value="PAS"/>
    <property type="match status" value="2"/>
</dbReference>
<evidence type="ECO:0000313" key="12">
    <source>
        <dbReference type="EMBL" id="QFG02853.1"/>
    </source>
</evidence>
<reference evidence="12 13" key="1">
    <citation type="submission" date="2019-08" db="EMBL/GenBank/DDBJ databases">
        <authorList>
            <person name="Toschakov S.V."/>
        </authorList>
    </citation>
    <scope>NUCLEOTIDE SEQUENCE [LARGE SCALE GENOMIC DNA]</scope>
    <source>
        <strain evidence="12 13">3753O</strain>
    </source>
</reference>
<keyword evidence="4" id="KW-0808">Transferase</keyword>
<dbReference type="SMART" id="SM00091">
    <property type="entry name" value="PAS"/>
    <property type="match status" value="3"/>
</dbReference>
<evidence type="ECO:0000259" key="11">
    <source>
        <dbReference type="PROSITE" id="PS50113"/>
    </source>
</evidence>
<name>A0ABX6C2D9_9CHLR</name>
<dbReference type="PANTHER" id="PTHR43065:SF46">
    <property type="entry name" value="C4-DICARBOXYLATE TRANSPORT SENSOR PROTEIN DCTB"/>
    <property type="match status" value="1"/>
</dbReference>
<dbReference type="RefSeq" id="WP_158066776.1">
    <property type="nucleotide sequence ID" value="NZ_CP042829.1"/>
</dbReference>
<dbReference type="SMART" id="SM00086">
    <property type="entry name" value="PAC"/>
    <property type="match status" value="2"/>
</dbReference>
<proteinExistence type="predicted"/>
<dbReference type="Gene3D" id="1.10.287.130">
    <property type="match status" value="1"/>
</dbReference>
<evidence type="ECO:0000256" key="2">
    <source>
        <dbReference type="ARBA" id="ARBA00012438"/>
    </source>
</evidence>
<organism evidence="12 13">
    <name type="scientific">Tepidiforma bonchosmolovskayae</name>
    <dbReference type="NCBI Taxonomy" id="2601677"/>
    <lineage>
        <taxon>Bacteria</taxon>
        <taxon>Bacillati</taxon>
        <taxon>Chloroflexota</taxon>
        <taxon>Tepidiformia</taxon>
        <taxon>Tepidiformales</taxon>
        <taxon>Tepidiformaceae</taxon>
        <taxon>Tepidiforma</taxon>
    </lineage>
</organism>
<dbReference type="EC" id="2.7.13.3" evidence="2"/>
<evidence type="ECO:0000259" key="10">
    <source>
        <dbReference type="PROSITE" id="PS50112"/>
    </source>
</evidence>
<dbReference type="NCBIfam" id="TIGR00229">
    <property type="entry name" value="sensory_box"/>
    <property type="match status" value="2"/>
</dbReference>
<protein>
    <recommendedName>
        <fullName evidence="2">histidine kinase</fullName>
        <ecNumber evidence="2">2.7.13.3</ecNumber>
    </recommendedName>
</protein>
<keyword evidence="6" id="KW-0418">Kinase</keyword>
<evidence type="ECO:0000256" key="1">
    <source>
        <dbReference type="ARBA" id="ARBA00000085"/>
    </source>
</evidence>
<dbReference type="Pfam" id="PF08448">
    <property type="entry name" value="PAS_4"/>
    <property type="match status" value="2"/>
</dbReference>
<dbReference type="Proteomes" id="UP000326331">
    <property type="component" value="Chromosome"/>
</dbReference>
<dbReference type="CDD" id="cd00130">
    <property type="entry name" value="PAS"/>
    <property type="match status" value="2"/>
</dbReference>
<dbReference type="InterPro" id="IPR004358">
    <property type="entry name" value="Sig_transdc_His_kin-like_C"/>
</dbReference>
<evidence type="ECO:0000256" key="5">
    <source>
        <dbReference type="ARBA" id="ARBA00022741"/>
    </source>
</evidence>
<dbReference type="InterPro" id="IPR036890">
    <property type="entry name" value="HATPase_C_sf"/>
</dbReference>
<keyword evidence="7" id="KW-0067">ATP-binding</keyword>
<dbReference type="InterPro" id="IPR005467">
    <property type="entry name" value="His_kinase_dom"/>
</dbReference>
<gene>
    <name evidence="12" type="ORF">Tbon_05965</name>
</gene>
<dbReference type="SUPFAM" id="SSF47384">
    <property type="entry name" value="Homodimeric domain of signal transducing histidine kinase"/>
    <property type="match status" value="1"/>
</dbReference>
<feature type="domain" description="Histidine kinase" evidence="9">
    <location>
        <begin position="368"/>
        <end position="587"/>
    </location>
</feature>
<keyword evidence="5" id="KW-0547">Nucleotide-binding</keyword>
<accession>A0ABX6C2D9</accession>
<dbReference type="Gene3D" id="3.30.450.20">
    <property type="entry name" value="PAS domain"/>
    <property type="match status" value="2"/>
</dbReference>
<dbReference type="EMBL" id="CP042829">
    <property type="protein sequence ID" value="QFG02853.1"/>
    <property type="molecule type" value="Genomic_DNA"/>
</dbReference>
<evidence type="ECO:0000256" key="6">
    <source>
        <dbReference type="ARBA" id="ARBA00022777"/>
    </source>
</evidence>
<sequence>MRIHPSLSPRDLPALFDALPVPAAAVDRDGRLAAASAAWAALDPACAPGEPAAEAVRRILPCLSPAEVEALLSGSRDELACDAPGPGRTGPARLVRRPVEGSTAAAAVLALVELPPGADRYRRLVEEANDIMFALDRQGRFTEMNRLGYELSGYTPGELLGRPALDFVPPEQYARVAEALARIWAGDTVPMLEVEFVFKNGERRWFEVKGRTLVEDGVITGTFHVARDITERRALAEARELLSRAAAAAPIVIWVVDMEGRYTLLEGGGLARYGLRPGELVGQSIFEFNRDAPDVLAQVRRGLAGEAFTATGAWQDTTWEANYVPLRDHEGRQVGLIAVILDITERVRAAEASARANRMEALAILAGGIAHDFNNLLVGILGNAALALLELPAGSPARPLLEEIQDAARRMADLSRQMLLFSGRSQVARQRVDINEVVAAAVAAAGSRVTFRPELAPGLPAVLGDPSQLRLAISAILENAAEASRPGDEVTVRTFAEDVPAERFAAAYPKPVPAGTYVVIEVRDSGEGIDPAIRDRIFEPFFTTRFTGRGLGLAAAAGVARGHAGCILVDSVPGEGSTFRLCLPAAPDGSPPGS</sequence>
<dbReference type="Gene3D" id="3.30.565.10">
    <property type="entry name" value="Histidine kinase-like ATPase, C-terminal domain"/>
    <property type="match status" value="1"/>
</dbReference>
<keyword evidence="8" id="KW-0902">Two-component regulatory system</keyword>
<evidence type="ECO:0000256" key="3">
    <source>
        <dbReference type="ARBA" id="ARBA00022553"/>
    </source>
</evidence>
<evidence type="ECO:0000256" key="4">
    <source>
        <dbReference type="ARBA" id="ARBA00022679"/>
    </source>
</evidence>
<evidence type="ECO:0000256" key="8">
    <source>
        <dbReference type="ARBA" id="ARBA00023012"/>
    </source>
</evidence>
<feature type="domain" description="PAC" evidence="11">
    <location>
        <begin position="190"/>
        <end position="241"/>
    </location>
</feature>
<evidence type="ECO:0000259" key="9">
    <source>
        <dbReference type="PROSITE" id="PS50109"/>
    </source>
</evidence>